<dbReference type="Proteomes" id="UP001163823">
    <property type="component" value="Chromosome 5"/>
</dbReference>
<keyword evidence="3" id="KW-0227">DNA damage</keyword>
<dbReference type="PANTHER" id="PTHR13763">
    <property type="entry name" value="BREAST CANCER TYPE 1 SUSCEPTIBILITY PROTEIN BRCA1"/>
    <property type="match status" value="1"/>
</dbReference>
<evidence type="ECO:0000313" key="7">
    <source>
        <dbReference type="EMBL" id="KAJ7969044.1"/>
    </source>
</evidence>
<keyword evidence="8" id="KW-1185">Reference proteome</keyword>
<evidence type="ECO:0000256" key="2">
    <source>
        <dbReference type="ARBA" id="ARBA00022737"/>
    </source>
</evidence>
<keyword evidence="4" id="KW-0234">DNA repair</keyword>
<feature type="compositionally biased region" description="Polar residues" evidence="6">
    <location>
        <begin position="1"/>
        <end position="10"/>
    </location>
</feature>
<dbReference type="GO" id="GO:0000724">
    <property type="term" value="P:double-strand break repair via homologous recombination"/>
    <property type="evidence" value="ECO:0007669"/>
    <property type="project" value="TreeGrafter"/>
</dbReference>
<dbReference type="EMBL" id="JARAOO010000005">
    <property type="protein sequence ID" value="KAJ7969044.1"/>
    <property type="molecule type" value="Genomic_DNA"/>
</dbReference>
<evidence type="ECO:0000256" key="4">
    <source>
        <dbReference type="ARBA" id="ARBA00023204"/>
    </source>
</evidence>
<dbReference type="GO" id="GO:0045944">
    <property type="term" value="P:positive regulation of transcription by RNA polymerase II"/>
    <property type="evidence" value="ECO:0007669"/>
    <property type="project" value="TreeGrafter"/>
</dbReference>
<gene>
    <name evidence="7" type="ORF">O6P43_013059</name>
</gene>
<dbReference type="GO" id="GO:0004842">
    <property type="term" value="F:ubiquitin-protein transferase activity"/>
    <property type="evidence" value="ECO:0007669"/>
    <property type="project" value="TreeGrafter"/>
</dbReference>
<evidence type="ECO:0000313" key="8">
    <source>
        <dbReference type="Proteomes" id="UP001163823"/>
    </source>
</evidence>
<dbReference type="AlphaFoldDB" id="A0AAD7PVQ3"/>
<dbReference type="InterPro" id="IPR031099">
    <property type="entry name" value="BRCA1-associated"/>
</dbReference>
<dbReference type="KEGG" id="qsa:O6P43_013059"/>
<evidence type="ECO:0000256" key="6">
    <source>
        <dbReference type="SAM" id="MobiDB-lite"/>
    </source>
</evidence>
<sequence>MDTPTPNAPSFSDIKDSDDENQSKMTPSGDVQDKPSIAFFDSEMFEWTQRPCSPELCSSPFKLQVSGTDENDENQGKTLAEDLQGLESNQLSTENTRCVNSKQGSEFVDVMLPGLSSLGIKKSNDQKGGKRF</sequence>
<comment type="caution">
    <text evidence="7">The sequence shown here is derived from an EMBL/GenBank/DDBJ whole genome shotgun (WGS) entry which is preliminary data.</text>
</comment>
<evidence type="ECO:0000256" key="5">
    <source>
        <dbReference type="ARBA" id="ARBA00023242"/>
    </source>
</evidence>
<keyword evidence="5" id="KW-0539">Nucleus</keyword>
<accession>A0AAD7PVQ3</accession>
<evidence type="ECO:0000256" key="1">
    <source>
        <dbReference type="ARBA" id="ARBA00004123"/>
    </source>
</evidence>
<dbReference type="GO" id="GO:0005634">
    <property type="term" value="C:nucleus"/>
    <property type="evidence" value="ECO:0007669"/>
    <property type="project" value="UniProtKB-SubCell"/>
</dbReference>
<protein>
    <submittedName>
        <fullName evidence="7">Protein BREAST CANCER SUSCEPTIBILITY 1-like</fullName>
    </submittedName>
</protein>
<name>A0AAD7PVQ3_QUISA</name>
<comment type="subcellular location">
    <subcellularLocation>
        <location evidence="1">Nucleus</location>
    </subcellularLocation>
</comment>
<dbReference type="PANTHER" id="PTHR13763:SF0">
    <property type="entry name" value="BREAST CANCER TYPE 1 SUSCEPTIBILITY PROTEIN"/>
    <property type="match status" value="1"/>
</dbReference>
<organism evidence="7 8">
    <name type="scientific">Quillaja saponaria</name>
    <name type="common">Soap bark tree</name>
    <dbReference type="NCBI Taxonomy" id="32244"/>
    <lineage>
        <taxon>Eukaryota</taxon>
        <taxon>Viridiplantae</taxon>
        <taxon>Streptophyta</taxon>
        <taxon>Embryophyta</taxon>
        <taxon>Tracheophyta</taxon>
        <taxon>Spermatophyta</taxon>
        <taxon>Magnoliopsida</taxon>
        <taxon>eudicotyledons</taxon>
        <taxon>Gunneridae</taxon>
        <taxon>Pentapetalae</taxon>
        <taxon>rosids</taxon>
        <taxon>fabids</taxon>
        <taxon>Fabales</taxon>
        <taxon>Quillajaceae</taxon>
        <taxon>Quillaja</taxon>
    </lineage>
</organism>
<proteinExistence type="predicted"/>
<reference evidence="7" key="1">
    <citation type="journal article" date="2023" name="Science">
        <title>Elucidation of the pathway for biosynthesis of saponin adjuvants from the soapbark tree.</title>
        <authorList>
            <person name="Reed J."/>
            <person name="Orme A."/>
            <person name="El-Demerdash A."/>
            <person name="Owen C."/>
            <person name="Martin L.B.B."/>
            <person name="Misra R.C."/>
            <person name="Kikuchi S."/>
            <person name="Rejzek M."/>
            <person name="Martin A.C."/>
            <person name="Harkess A."/>
            <person name="Leebens-Mack J."/>
            <person name="Louveau T."/>
            <person name="Stephenson M.J."/>
            <person name="Osbourn A."/>
        </authorList>
    </citation>
    <scope>NUCLEOTIDE SEQUENCE</scope>
    <source>
        <strain evidence="7">S10</strain>
    </source>
</reference>
<evidence type="ECO:0000256" key="3">
    <source>
        <dbReference type="ARBA" id="ARBA00022763"/>
    </source>
</evidence>
<keyword evidence="2" id="KW-0677">Repeat</keyword>
<feature type="region of interest" description="Disordered" evidence="6">
    <location>
        <begin position="1"/>
        <end position="35"/>
    </location>
</feature>